<evidence type="ECO:0000256" key="1">
    <source>
        <dbReference type="SAM" id="MobiDB-lite"/>
    </source>
</evidence>
<comment type="caution">
    <text evidence="2">The sequence shown here is derived from an EMBL/GenBank/DDBJ whole genome shotgun (WGS) entry which is preliminary data.</text>
</comment>
<dbReference type="AlphaFoldDB" id="A0A1S2PQD7"/>
<accession>A0A1S2PQD7</accession>
<reference evidence="2 3" key="1">
    <citation type="submission" date="2016-10" db="EMBL/GenBank/DDBJ databases">
        <title>Genome sequence of Streptomyces sp. MUSC 93.</title>
        <authorList>
            <person name="Lee L.-H."/>
            <person name="Ser H.-L."/>
            <person name="Law J.W.-F."/>
        </authorList>
    </citation>
    <scope>NUCLEOTIDE SEQUENCE [LARGE SCALE GENOMIC DNA]</scope>
    <source>
        <strain evidence="2 3">MUSC 93</strain>
    </source>
</reference>
<organism evidence="2 3">
    <name type="scientific">Streptomyces colonosanans</name>
    <dbReference type="NCBI Taxonomy" id="1428652"/>
    <lineage>
        <taxon>Bacteria</taxon>
        <taxon>Bacillati</taxon>
        <taxon>Actinomycetota</taxon>
        <taxon>Actinomycetes</taxon>
        <taxon>Kitasatosporales</taxon>
        <taxon>Streptomycetaceae</taxon>
        <taxon>Streptomyces</taxon>
    </lineage>
</organism>
<name>A0A1S2PQD7_9ACTN</name>
<evidence type="ECO:0000313" key="3">
    <source>
        <dbReference type="Proteomes" id="UP000179935"/>
    </source>
</evidence>
<proteinExistence type="predicted"/>
<evidence type="ECO:0000313" key="2">
    <source>
        <dbReference type="EMBL" id="OIJ95615.1"/>
    </source>
</evidence>
<dbReference type="Proteomes" id="UP000179935">
    <property type="component" value="Unassembled WGS sequence"/>
</dbReference>
<protein>
    <submittedName>
        <fullName evidence="2">Uncharacterized protein</fullName>
    </submittedName>
</protein>
<gene>
    <name evidence="2" type="ORF">BIV24_08390</name>
</gene>
<sequence>MRLPVAMSGTTVPAPRHLDGCGLDPGGGAQEAGDGVVGVLGPAAGVEDAGHLVEVVADAGELRAGGHRFRDASPLVQQQCFGAALGLTATVVSARNPTRMFHPSRCAVQAA</sequence>
<keyword evidence="3" id="KW-1185">Reference proteome</keyword>
<dbReference type="EMBL" id="MLYP01000022">
    <property type="protein sequence ID" value="OIJ95615.1"/>
    <property type="molecule type" value="Genomic_DNA"/>
</dbReference>
<feature type="region of interest" description="Disordered" evidence="1">
    <location>
        <begin position="1"/>
        <end position="29"/>
    </location>
</feature>